<name>A0AAN7UE39_9PEZI</name>
<keyword evidence="5" id="KW-1185">Reference proteome</keyword>
<sequence>MWLLNTDKLDRPKLVEVPEESAPRYAILSHTWGKAEVTFQDIQELSRREWSRAVSQTAMAIQKKKGFIKIRRAAAIAADHGYNHIWVDTCCIDKTSSAELSEAINSMFRWYKKASICYAYMEDVKHGYHDRKGGLFSLLCQDSRWFTRGWTLQELIAPEDVMFYGGDWGYLGSKAHDEDVRISLAQITGIDVRVLEGVIQPSEISIASRMKWASQRETTRIEDAAYCLMGLFDVNMPLIYGEGTKAFIRLQEEILKSSSDHSIFAWMAPETGSNEALTGLLAETPQHFANVGNYRRMPPSASQGSATWSTTNQGLRLSLFLLPCYDLLDFEIHDDYYAVLECVLRRGDEAYQSPAIRMRRLYGDQFGRIDPQIVNLVTTPSFEPNNGNGSYEIVFVKQKPIYAVPDFMVSFSNIRQFSEPEGSNFCSPCHIIGVWPEKYWDEEAATLRTVPSPSNRIIGLFRFFAPLYNATVDLAVGLRRKSGGSWVAWHLQRPSTGKPLHQTVLSVNGYLASRSQKPQAQSPDWLANPWKEEGGGQYIQIQVQEMKVHGRLYNFVKASTEAKLYIPDSPTVELSGPEPRLQAVPEWLNDGSCKNLWTGINKDLPAGYAHQQSAAGTTSSLLENTGRRNSILELRLTELEVKAPLRTEDLFGDVSAPNSLNYYLDPENLASVSERRSKIRISKPQGSRTTPVTNHPLQP</sequence>
<comment type="caution">
    <text evidence="4">The sequence shown here is derived from an EMBL/GenBank/DDBJ whole genome shotgun (WGS) entry which is preliminary data.</text>
</comment>
<feature type="domain" description="DUF8212" evidence="3">
    <location>
        <begin position="245"/>
        <end position="272"/>
    </location>
</feature>
<proteinExistence type="predicted"/>
<accession>A0AAN7UE39</accession>
<reference evidence="4 5" key="1">
    <citation type="submission" date="2023-10" db="EMBL/GenBank/DDBJ databases">
        <title>Draft genome sequence of Xylaria bambusicola isolate GMP-LS, the root and basal stem rot pathogen of sugarcane in Indonesia.</title>
        <authorList>
            <person name="Selvaraj P."/>
            <person name="Muralishankar V."/>
            <person name="Muruganantham S."/>
            <person name="Sp S."/>
            <person name="Haryani S."/>
            <person name="Lau K.J.X."/>
            <person name="Naqvi N.I."/>
        </authorList>
    </citation>
    <scope>NUCLEOTIDE SEQUENCE [LARGE SCALE GENOMIC DNA]</scope>
    <source>
        <strain evidence="4">GMP-LS</strain>
    </source>
</reference>
<dbReference type="Pfam" id="PF26640">
    <property type="entry name" value="DUF8212"/>
    <property type="match status" value="1"/>
</dbReference>
<evidence type="ECO:0000256" key="1">
    <source>
        <dbReference type="SAM" id="MobiDB-lite"/>
    </source>
</evidence>
<protein>
    <recommendedName>
        <fullName evidence="6">Heterokaryon incompatibility domain-containing protein</fullName>
    </recommendedName>
</protein>
<dbReference type="InterPro" id="IPR010730">
    <property type="entry name" value="HET"/>
</dbReference>
<feature type="compositionally biased region" description="Polar residues" evidence="1">
    <location>
        <begin position="684"/>
        <end position="699"/>
    </location>
</feature>
<evidence type="ECO:0000313" key="4">
    <source>
        <dbReference type="EMBL" id="KAK5625917.1"/>
    </source>
</evidence>
<evidence type="ECO:0008006" key="6">
    <source>
        <dbReference type="Google" id="ProtNLM"/>
    </source>
</evidence>
<dbReference type="Pfam" id="PF06985">
    <property type="entry name" value="HET"/>
    <property type="match status" value="1"/>
</dbReference>
<organism evidence="4 5">
    <name type="scientific">Xylaria bambusicola</name>
    <dbReference type="NCBI Taxonomy" id="326684"/>
    <lineage>
        <taxon>Eukaryota</taxon>
        <taxon>Fungi</taxon>
        <taxon>Dikarya</taxon>
        <taxon>Ascomycota</taxon>
        <taxon>Pezizomycotina</taxon>
        <taxon>Sordariomycetes</taxon>
        <taxon>Xylariomycetidae</taxon>
        <taxon>Xylariales</taxon>
        <taxon>Xylariaceae</taxon>
        <taxon>Xylaria</taxon>
    </lineage>
</organism>
<dbReference type="PANTHER" id="PTHR10622:SF10">
    <property type="entry name" value="HET DOMAIN-CONTAINING PROTEIN"/>
    <property type="match status" value="1"/>
</dbReference>
<evidence type="ECO:0000259" key="3">
    <source>
        <dbReference type="Pfam" id="PF26640"/>
    </source>
</evidence>
<dbReference type="AlphaFoldDB" id="A0AAN7UE39"/>
<evidence type="ECO:0000259" key="2">
    <source>
        <dbReference type="Pfam" id="PF06985"/>
    </source>
</evidence>
<dbReference type="EMBL" id="JAWHQM010000003">
    <property type="protein sequence ID" value="KAK5625917.1"/>
    <property type="molecule type" value="Genomic_DNA"/>
</dbReference>
<evidence type="ECO:0000313" key="5">
    <source>
        <dbReference type="Proteomes" id="UP001305414"/>
    </source>
</evidence>
<gene>
    <name evidence="4" type="ORF">RRF57_001633</name>
</gene>
<dbReference type="Proteomes" id="UP001305414">
    <property type="component" value="Unassembled WGS sequence"/>
</dbReference>
<feature type="region of interest" description="Disordered" evidence="1">
    <location>
        <begin position="674"/>
        <end position="699"/>
    </location>
</feature>
<feature type="domain" description="Heterokaryon incompatibility" evidence="2">
    <location>
        <begin position="25"/>
        <end position="125"/>
    </location>
</feature>
<dbReference type="InterPro" id="IPR058525">
    <property type="entry name" value="DUF8212"/>
</dbReference>
<dbReference type="PANTHER" id="PTHR10622">
    <property type="entry name" value="HET DOMAIN-CONTAINING PROTEIN"/>
    <property type="match status" value="1"/>
</dbReference>